<evidence type="ECO:0000313" key="7">
    <source>
        <dbReference type="EMBL" id="KIP05667.1"/>
    </source>
</evidence>
<dbReference type="STRING" id="745531.A0A0C3S5K3"/>
<dbReference type="GO" id="GO:0016020">
    <property type="term" value="C:membrane"/>
    <property type="evidence" value="ECO:0007669"/>
    <property type="project" value="UniProtKB-SubCell"/>
</dbReference>
<comment type="similarity">
    <text evidence="2">Belongs to the IFI6/IFI27 family.</text>
</comment>
<reference evidence="7 8" key="1">
    <citation type="journal article" date="2014" name="PLoS Genet.">
        <title>Analysis of the Phlebiopsis gigantea genome, transcriptome and secretome provides insight into its pioneer colonization strategies of wood.</title>
        <authorList>
            <person name="Hori C."/>
            <person name="Ishida T."/>
            <person name="Igarashi K."/>
            <person name="Samejima M."/>
            <person name="Suzuki H."/>
            <person name="Master E."/>
            <person name="Ferreira P."/>
            <person name="Ruiz-Duenas F.J."/>
            <person name="Held B."/>
            <person name="Canessa P."/>
            <person name="Larrondo L.F."/>
            <person name="Schmoll M."/>
            <person name="Druzhinina I.S."/>
            <person name="Kubicek C.P."/>
            <person name="Gaskell J.A."/>
            <person name="Kersten P."/>
            <person name="St John F."/>
            <person name="Glasner J."/>
            <person name="Sabat G."/>
            <person name="Splinter BonDurant S."/>
            <person name="Syed K."/>
            <person name="Yadav J."/>
            <person name="Mgbeahuruike A.C."/>
            <person name="Kovalchuk A."/>
            <person name="Asiegbu F.O."/>
            <person name="Lackner G."/>
            <person name="Hoffmeister D."/>
            <person name="Rencoret J."/>
            <person name="Gutierrez A."/>
            <person name="Sun H."/>
            <person name="Lindquist E."/>
            <person name="Barry K."/>
            <person name="Riley R."/>
            <person name="Grigoriev I.V."/>
            <person name="Henrissat B."/>
            <person name="Kues U."/>
            <person name="Berka R.M."/>
            <person name="Martinez A.T."/>
            <person name="Covert S.F."/>
            <person name="Blanchette R.A."/>
            <person name="Cullen D."/>
        </authorList>
    </citation>
    <scope>NUCLEOTIDE SEQUENCE [LARGE SCALE GENOMIC DNA]</scope>
    <source>
        <strain evidence="7 8">11061_1 CR5-6</strain>
    </source>
</reference>
<dbReference type="EMBL" id="KN840537">
    <property type="protein sequence ID" value="KIP05667.1"/>
    <property type="molecule type" value="Genomic_DNA"/>
</dbReference>
<dbReference type="HOGENOM" id="CLU_1555818_0_0_1"/>
<keyword evidence="4 6" id="KW-1133">Transmembrane helix</keyword>
<dbReference type="PANTHER" id="PTHR16932:SF18">
    <property type="entry name" value="INTERFERON, ALPHA-INDUCIBLE PROTEIN 27-LIKE 2"/>
    <property type="match status" value="1"/>
</dbReference>
<keyword evidence="3 6" id="KW-0812">Transmembrane</keyword>
<evidence type="ECO:0000256" key="6">
    <source>
        <dbReference type="SAM" id="Phobius"/>
    </source>
</evidence>
<keyword evidence="5 6" id="KW-0472">Membrane</keyword>
<protein>
    <submittedName>
        <fullName evidence="7">Uncharacterized protein</fullName>
    </submittedName>
</protein>
<keyword evidence="8" id="KW-1185">Reference proteome</keyword>
<dbReference type="InterPro" id="IPR009311">
    <property type="entry name" value="IFI6/IFI27-like"/>
</dbReference>
<feature type="transmembrane region" description="Helical" evidence="6">
    <location>
        <begin position="84"/>
        <end position="104"/>
    </location>
</feature>
<dbReference type="PANTHER" id="PTHR16932">
    <property type="entry name" value="INTERFERON ALPHA-INDUCIBLE PROTEIN 27"/>
    <property type="match status" value="1"/>
</dbReference>
<dbReference type="InterPro" id="IPR038213">
    <property type="entry name" value="IFI6/IFI27-like_sf"/>
</dbReference>
<evidence type="ECO:0000256" key="2">
    <source>
        <dbReference type="ARBA" id="ARBA00007262"/>
    </source>
</evidence>
<dbReference type="Proteomes" id="UP000053257">
    <property type="component" value="Unassembled WGS sequence"/>
</dbReference>
<evidence type="ECO:0000256" key="3">
    <source>
        <dbReference type="ARBA" id="ARBA00022692"/>
    </source>
</evidence>
<accession>A0A0C3S5K3</accession>
<proteinExistence type="inferred from homology"/>
<dbReference type="OrthoDB" id="3068660at2759"/>
<dbReference type="AlphaFoldDB" id="A0A0C3S5K3"/>
<evidence type="ECO:0000256" key="4">
    <source>
        <dbReference type="ARBA" id="ARBA00022989"/>
    </source>
</evidence>
<comment type="subcellular location">
    <subcellularLocation>
        <location evidence="1">Membrane</location>
        <topology evidence="1">Multi-pass membrane protein</topology>
    </subcellularLocation>
</comment>
<gene>
    <name evidence="7" type="ORF">PHLGIDRAFT_144244</name>
</gene>
<dbReference type="Gene3D" id="6.10.110.10">
    <property type="match status" value="1"/>
</dbReference>
<evidence type="ECO:0000256" key="1">
    <source>
        <dbReference type="ARBA" id="ARBA00004141"/>
    </source>
</evidence>
<dbReference type="Pfam" id="PF06140">
    <property type="entry name" value="Ifi-6-16"/>
    <property type="match status" value="1"/>
</dbReference>
<evidence type="ECO:0000313" key="8">
    <source>
        <dbReference type="Proteomes" id="UP000053257"/>
    </source>
</evidence>
<sequence length="172" mass="19129">MRTVTLSWSVMIASNVFQELKSLFQVFLHHALNFIPEKLLSSIQYILKRLTACNPKDYLKELLTWLRAKAAELTSWTYRHRKPILCCLLALAIVITIIYMPTVVTKVIHAIGFQSKGVVADSFAAHFQSTFCGPYIERGSLFATLQSIGAGGNLNLATLFHAAIKAILSLSS</sequence>
<evidence type="ECO:0000256" key="5">
    <source>
        <dbReference type="ARBA" id="ARBA00023136"/>
    </source>
</evidence>
<name>A0A0C3S5K3_PHLG1</name>
<organism evidence="7 8">
    <name type="scientific">Phlebiopsis gigantea (strain 11061_1 CR5-6)</name>
    <name type="common">White-rot fungus</name>
    <name type="synonym">Peniophora gigantea</name>
    <dbReference type="NCBI Taxonomy" id="745531"/>
    <lineage>
        <taxon>Eukaryota</taxon>
        <taxon>Fungi</taxon>
        <taxon>Dikarya</taxon>
        <taxon>Basidiomycota</taxon>
        <taxon>Agaricomycotina</taxon>
        <taxon>Agaricomycetes</taxon>
        <taxon>Polyporales</taxon>
        <taxon>Phanerochaetaceae</taxon>
        <taxon>Phlebiopsis</taxon>
    </lineage>
</organism>